<feature type="region of interest" description="Disordered" evidence="1">
    <location>
        <begin position="38"/>
        <end position="76"/>
    </location>
</feature>
<reference evidence="3" key="1">
    <citation type="submission" date="2013-09" db="EMBL/GenBank/DDBJ databases">
        <title>The Genome Sequence of Anopheles culicifacies species A.</title>
        <authorList>
            <consortium name="The Broad Institute Genomics Platform"/>
            <person name="Neafsey D.E."/>
            <person name="Besansky N."/>
            <person name="Howell P."/>
            <person name="Walton C."/>
            <person name="Young S.K."/>
            <person name="Zeng Q."/>
            <person name="Gargeya S."/>
            <person name="Fitzgerald M."/>
            <person name="Haas B."/>
            <person name="Abouelleil A."/>
            <person name="Allen A.W."/>
            <person name="Alvarado L."/>
            <person name="Arachchi H.M."/>
            <person name="Berlin A.M."/>
            <person name="Chapman S.B."/>
            <person name="Gainer-Dewar J."/>
            <person name="Goldberg J."/>
            <person name="Griggs A."/>
            <person name="Gujja S."/>
            <person name="Hansen M."/>
            <person name="Howarth C."/>
            <person name="Imamovic A."/>
            <person name="Ireland A."/>
            <person name="Larimer J."/>
            <person name="McCowan C."/>
            <person name="Murphy C."/>
            <person name="Pearson M."/>
            <person name="Poon T.W."/>
            <person name="Priest M."/>
            <person name="Roberts A."/>
            <person name="Saif S."/>
            <person name="Shea T."/>
            <person name="Sisk P."/>
            <person name="Sykes S."/>
            <person name="Wortman J."/>
            <person name="Nusbaum C."/>
            <person name="Birren B."/>
        </authorList>
    </citation>
    <scope>NUCLEOTIDE SEQUENCE [LARGE SCALE GENOMIC DNA]</scope>
    <source>
        <strain evidence="3">A-37</strain>
    </source>
</reference>
<dbReference type="Proteomes" id="UP000075883">
    <property type="component" value="Unassembled WGS sequence"/>
</dbReference>
<name>A0A182M3T3_9DIPT</name>
<evidence type="ECO:0000256" key="1">
    <source>
        <dbReference type="SAM" id="MobiDB-lite"/>
    </source>
</evidence>
<sequence length="126" mass="13132">MFCPSNETLQSITEKTKLLAHKCTQQIRNNAAAAATIDGGVPGGGAAGAQQQPASVVDAPRSCSKDAQASGKEERLGGMAGGTLRCFCPCKGTLSKLMGRKVAATSKEGQSQRTTKWYVKVIQMAT</sequence>
<accession>A0A182M3T3</accession>
<dbReference type="AlphaFoldDB" id="A0A182M3T3"/>
<organism evidence="2 3">
    <name type="scientific">Anopheles culicifacies</name>
    <dbReference type="NCBI Taxonomy" id="139723"/>
    <lineage>
        <taxon>Eukaryota</taxon>
        <taxon>Metazoa</taxon>
        <taxon>Ecdysozoa</taxon>
        <taxon>Arthropoda</taxon>
        <taxon>Hexapoda</taxon>
        <taxon>Insecta</taxon>
        <taxon>Pterygota</taxon>
        <taxon>Neoptera</taxon>
        <taxon>Endopterygota</taxon>
        <taxon>Diptera</taxon>
        <taxon>Nematocera</taxon>
        <taxon>Culicoidea</taxon>
        <taxon>Culicidae</taxon>
        <taxon>Anophelinae</taxon>
        <taxon>Anopheles</taxon>
        <taxon>culicifacies species complex</taxon>
    </lineage>
</organism>
<dbReference type="VEuPathDB" id="VectorBase:ACUA008772"/>
<keyword evidence="3" id="KW-1185">Reference proteome</keyword>
<protein>
    <submittedName>
        <fullName evidence="2">Uncharacterized protein</fullName>
    </submittedName>
</protein>
<feature type="compositionally biased region" description="Low complexity" evidence="1">
    <location>
        <begin position="48"/>
        <end position="57"/>
    </location>
</feature>
<dbReference type="EMBL" id="AXCM01017850">
    <property type="status" value="NOT_ANNOTATED_CDS"/>
    <property type="molecule type" value="Genomic_DNA"/>
</dbReference>
<evidence type="ECO:0000313" key="3">
    <source>
        <dbReference type="Proteomes" id="UP000075883"/>
    </source>
</evidence>
<proteinExistence type="predicted"/>
<evidence type="ECO:0000313" key="2">
    <source>
        <dbReference type="EnsemblMetazoa" id="ACUA008772-PA"/>
    </source>
</evidence>
<reference evidence="2" key="2">
    <citation type="submission" date="2020-05" db="UniProtKB">
        <authorList>
            <consortium name="EnsemblMetazoa"/>
        </authorList>
    </citation>
    <scope>IDENTIFICATION</scope>
    <source>
        <strain evidence="2">A-37</strain>
    </source>
</reference>
<dbReference type="EnsemblMetazoa" id="ACUA008772-RA">
    <property type="protein sequence ID" value="ACUA008772-PA"/>
    <property type="gene ID" value="ACUA008772"/>
</dbReference>